<reference evidence="2 3" key="1">
    <citation type="submission" date="2018-11" db="EMBL/GenBank/DDBJ databases">
        <title>Complete genome sequence of Nocardioides baekrokdamisoli strain KCTC 39748.</title>
        <authorList>
            <person name="Kang S.W."/>
            <person name="Lee K.C."/>
            <person name="Kim K.K."/>
            <person name="Kim J.S."/>
            <person name="Kim D.S."/>
            <person name="Ko S.H."/>
            <person name="Yang S.H."/>
            <person name="Shin Y.K."/>
            <person name="Lee J.S."/>
        </authorList>
    </citation>
    <scope>NUCLEOTIDE SEQUENCE [LARGE SCALE GENOMIC DNA]</scope>
    <source>
        <strain evidence="2 3">KCTC 39748</strain>
    </source>
</reference>
<dbReference type="GO" id="GO:0006355">
    <property type="term" value="P:regulation of DNA-templated transcription"/>
    <property type="evidence" value="ECO:0007669"/>
    <property type="project" value="InterPro"/>
</dbReference>
<dbReference type="SUPFAM" id="SSF48452">
    <property type="entry name" value="TPR-like"/>
    <property type="match status" value="1"/>
</dbReference>
<dbReference type="Gene3D" id="1.25.40.10">
    <property type="entry name" value="Tetratricopeptide repeat domain"/>
    <property type="match status" value="1"/>
</dbReference>
<proteinExistence type="predicted"/>
<evidence type="ECO:0000313" key="2">
    <source>
        <dbReference type="EMBL" id="BBH17544.1"/>
    </source>
</evidence>
<dbReference type="InterPro" id="IPR011990">
    <property type="entry name" value="TPR-like_helical_dom_sf"/>
</dbReference>
<dbReference type="SUPFAM" id="SSF46894">
    <property type="entry name" value="C-terminal effector domain of the bipartite response regulators"/>
    <property type="match status" value="1"/>
</dbReference>
<dbReference type="InterPro" id="IPR036388">
    <property type="entry name" value="WH-like_DNA-bd_sf"/>
</dbReference>
<dbReference type="Gene3D" id="1.10.10.10">
    <property type="entry name" value="Winged helix-like DNA-binding domain superfamily/Winged helix DNA-binding domain"/>
    <property type="match status" value="1"/>
</dbReference>
<dbReference type="Pfam" id="PF00196">
    <property type="entry name" value="GerE"/>
    <property type="match status" value="1"/>
</dbReference>
<sequence length="739" mass="79814">MARTFFLTSFVGRADETRDLRALLGQHRLVTLVGPGGVGKTRLGYEVFDLVGAALDEAAWAVELADLTDPALIGHEVAAAVGAPVLTEEFDPSVLADRIGSHSALLYLDNCEHLIDECAELISVMLARCPGLRVLVSSRQTLGIVGEYVFAVPPLGQTDSVALFVARAREVVPNWEPSAREASTVASLCTRLDGIALGIELAASLTRSLPPEVIDAQLSGRLSSALPDSRSSAARHVSLDACFEWSYDLCTPEERLLWARASVFAGSFALSSAQDVCGVDGLTPESVTLAAGGLVQKSLLERDYTDPQGRYRMLEVVRQFGTAQLGDAEATRAWHVRHRDHYLGLAEEFDATWLGPGQLAWMDRFRADVANLRLAFEFSSASADEAVAALRMCAVLEHFFASTGGGSEALHWLRLSIKQGGGTERERAAALRVGCFIACLLQELGVAAEFHEELVPLVAATDDPYVHAHALYAEAVLRTWQNDAETGAQVAAKAITVFAELGDLNRGTNMHFLRGMMLGWADRPVEAAEAYQRCLDATQPLGERWLSSYSQWGLGVDRLLTGHLEEAIDLERRALATKVEFGDQLGTGLAIEALAWAAVEQDAVPLAALLSGAADAIWETLGVPVAGMPYLLRRRERAGQALVESDVPDLSELRALGATLPLAQVVEIACGRAPVPDARQTYDLTRREREVASLIAGGASNQAVADTLVISRRTAESHVERIMRKLGVRSRGEIRDLLR</sequence>
<dbReference type="PROSITE" id="PS50043">
    <property type="entry name" value="HTH_LUXR_2"/>
    <property type="match status" value="1"/>
</dbReference>
<feature type="domain" description="HTH luxR-type" evidence="1">
    <location>
        <begin position="677"/>
        <end position="739"/>
    </location>
</feature>
<protein>
    <submittedName>
        <fullName evidence="2">LuxR family transcriptional regulator</fullName>
    </submittedName>
</protein>
<dbReference type="GO" id="GO:0003677">
    <property type="term" value="F:DNA binding"/>
    <property type="evidence" value="ECO:0007669"/>
    <property type="project" value="InterPro"/>
</dbReference>
<accession>A0A3G9J266</accession>
<dbReference type="PANTHER" id="PTHR47691:SF3">
    <property type="entry name" value="HTH-TYPE TRANSCRIPTIONAL REGULATOR RV0890C-RELATED"/>
    <property type="match status" value="1"/>
</dbReference>
<evidence type="ECO:0000259" key="1">
    <source>
        <dbReference type="PROSITE" id="PS50043"/>
    </source>
</evidence>
<gene>
    <name evidence="2" type="ORF">Back2_18310</name>
</gene>
<evidence type="ECO:0000313" key="3">
    <source>
        <dbReference type="Proteomes" id="UP000271573"/>
    </source>
</evidence>
<dbReference type="AlphaFoldDB" id="A0A3G9J266"/>
<dbReference type="Gene3D" id="3.40.50.300">
    <property type="entry name" value="P-loop containing nucleotide triphosphate hydrolases"/>
    <property type="match status" value="1"/>
</dbReference>
<dbReference type="InterPro" id="IPR000792">
    <property type="entry name" value="Tscrpt_reg_LuxR_C"/>
</dbReference>
<dbReference type="SMART" id="SM00421">
    <property type="entry name" value="HTH_LUXR"/>
    <property type="match status" value="1"/>
</dbReference>
<dbReference type="InterPro" id="IPR027417">
    <property type="entry name" value="P-loop_NTPase"/>
</dbReference>
<dbReference type="PRINTS" id="PR00038">
    <property type="entry name" value="HTHLUXR"/>
</dbReference>
<dbReference type="InterPro" id="IPR016032">
    <property type="entry name" value="Sig_transdc_resp-reg_C-effctor"/>
</dbReference>
<dbReference type="PANTHER" id="PTHR47691">
    <property type="entry name" value="REGULATOR-RELATED"/>
    <property type="match status" value="1"/>
</dbReference>
<dbReference type="Proteomes" id="UP000271573">
    <property type="component" value="Chromosome"/>
</dbReference>
<organism evidence="2 3">
    <name type="scientific">Nocardioides baekrokdamisoli</name>
    <dbReference type="NCBI Taxonomy" id="1804624"/>
    <lineage>
        <taxon>Bacteria</taxon>
        <taxon>Bacillati</taxon>
        <taxon>Actinomycetota</taxon>
        <taxon>Actinomycetes</taxon>
        <taxon>Propionibacteriales</taxon>
        <taxon>Nocardioidaceae</taxon>
        <taxon>Nocardioides</taxon>
    </lineage>
</organism>
<keyword evidence="3" id="KW-1185">Reference proteome</keyword>
<dbReference type="CDD" id="cd06170">
    <property type="entry name" value="LuxR_C_like"/>
    <property type="match status" value="1"/>
</dbReference>
<name>A0A3G9J266_9ACTN</name>
<dbReference type="KEGG" id="nbe:Back2_18310"/>
<dbReference type="EMBL" id="AP019307">
    <property type="protein sequence ID" value="BBH17544.1"/>
    <property type="molecule type" value="Genomic_DNA"/>
</dbReference>
<dbReference type="SUPFAM" id="SSF52540">
    <property type="entry name" value="P-loop containing nucleoside triphosphate hydrolases"/>
    <property type="match status" value="1"/>
</dbReference>